<comment type="similarity">
    <text evidence="2">Belongs to the importin beta family.</text>
</comment>
<accession>A0A369JLU2</accession>
<organism evidence="6 7">
    <name type="scientific">Hypsizygus marmoreus</name>
    <name type="common">White beech mushroom</name>
    <name type="synonym">Agaricus marmoreus</name>
    <dbReference type="NCBI Taxonomy" id="39966"/>
    <lineage>
        <taxon>Eukaryota</taxon>
        <taxon>Fungi</taxon>
        <taxon>Dikarya</taxon>
        <taxon>Basidiomycota</taxon>
        <taxon>Agaricomycotina</taxon>
        <taxon>Agaricomycetes</taxon>
        <taxon>Agaricomycetidae</taxon>
        <taxon>Agaricales</taxon>
        <taxon>Tricholomatineae</taxon>
        <taxon>Lyophyllaceae</taxon>
        <taxon>Hypsizygus</taxon>
    </lineage>
</organism>
<dbReference type="GO" id="GO:0031267">
    <property type="term" value="F:small GTPase binding"/>
    <property type="evidence" value="ECO:0007669"/>
    <property type="project" value="InterPro"/>
</dbReference>
<dbReference type="GO" id="GO:0005635">
    <property type="term" value="C:nuclear envelope"/>
    <property type="evidence" value="ECO:0007669"/>
    <property type="project" value="TreeGrafter"/>
</dbReference>
<dbReference type="OrthoDB" id="361693at2759"/>
<gene>
    <name evidence="6" type="primary">IPO11</name>
    <name evidence="6" type="ORF">Hypma_010040</name>
</gene>
<keyword evidence="7" id="KW-1185">Reference proteome</keyword>
<keyword evidence="4" id="KW-0539">Nucleus</keyword>
<dbReference type="InterPro" id="IPR011989">
    <property type="entry name" value="ARM-like"/>
</dbReference>
<sequence>MSLTRGAAMATGLTVEHVSPTELYDVMAAASSQDPTQVQASSKRLKQMLDMFGTFDALHEIAAQRAVPLVVRQQSIIQFKNAALNHWKSRKVLSDEQRIRIRNRCLTFLDEEDETISHCNEVIVSKISRQDFPLNWENLVNDLLGVINTNLQKRYFAMSEDPRETLMLRRSLKLLNGVVKEFASIKMLNGVKTMAKLVQDLHPVLSGYYSQMSTTISASTVTPQSISSSKIHDDILLTHLVYKCMVKMAIWLWNRIDKIPKDEQERNRTWIQELFQNSAVQLKALTELRTNIVMSLGQRLDPQSHRSIDMLTRHVRVFGKFFRRLQQLGQSRFVALPMCSELIMFYWSKVVEATSGPSELISDSNDAVYPVRFLVQGMVLFKESLAQWTPIRRNGTPNEHFLSQEFVENAVRLLVTRFMPLNPKDLDNWMADPEEWVNLEDRENDQWEFEIRPCSERVLVQLANQYPQFVTPLLQATFKQIAAQPSVDLSGVVQKEALYCAIGRCAIRLKNVIPFEEWLESTLTAEARDTNPNYPIIKRRIAWVIGKWVSESCTSPNNPRIWEILVYLLKDRGPGTDAVVRLTAAVALKECLDTVDFQPSFFEPYLPTAVAELITLMGEADTFESKRRIDHSLNILIEQVKEMIVPFIAIITQPLPKLWTEAGDQWLFKSSLLVTMAKLIESVKAQSTPLGGIVVPLVRESLSPGAIINLDEDGLNLWLTALRNTLTLTSVNGAPALFDLFPFALELLSTNFDLLGKITSIIESYFLLDASGVLQACSVQLFTAFLTALKSDSVVLLNAADMLIALNLLVQIAPSTLWGEAMHTSGLFAHIVTTLVDGEVSTLLLTEHIYFLSRVVMADRQMFMQLMAATASARNLKESYLYDGILDQWHAKFDNMSEPRHRKLTAMGIAALVSTGRPEVLQRLPVEIFNLWIDVFYEIKEARLAAETDASGSPIPSPSNLRRHWELNEAPTQYYQNTEGTPEYERRKAVYDKDPIRTMHLGTFVGTHLQEAEAACGPQAFQSLYLSKADPTVLQQIQVELARA</sequence>
<dbReference type="PANTHER" id="PTHR10997:SF7">
    <property type="entry name" value="IMPORTIN-11"/>
    <property type="match status" value="1"/>
</dbReference>
<dbReference type="PANTHER" id="PTHR10997">
    <property type="entry name" value="IMPORTIN-7, 8, 11"/>
    <property type="match status" value="1"/>
</dbReference>
<protein>
    <submittedName>
        <fullName evidence="6">Importin-11</fullName>
    </submittedName>
</protein>
<comment type="caution">
    <text evidence="6">The sequence shown here is derived from an EMBL/GenBank/DDBJ whole genome shotgun (WGS) entry which is preliminary data.</text>
</comment>
<comment type="subcellular location">
    <subcellularLocation>
        <location evidence="1">Nucleus</location>
    </subcellularLocation>
</comment>
<dbReference type="InterPro" id="IPR016024">
    <property type="entry name" value="ARM-type_fold"/>
</dbReference>
<name>A0A369JLU2_HYPMA</name>
<dbReference type="Proteomes" id="UP000076154">
    <property type="component" value="Unassembled WGS sequence"/>
</dbReference>
<dbReference type="SUPFAM" id="SSF48371">
    <property type="entry name" value="ARM repeat"/>
    <property type="match status" value="1"/>
</dbReference>
<evidence type="ECO:0000313" key="6">
    <source>
        <dbReference type="EMBL" id="RDB22808.1"/>
    </source>
</evidence>
<evidence type="ECO:0000256" key="2">
    <source>
        <dbReference type="ARBA" id="ARBA00007991"/>
    </source>
</evidence>
<evidence type="ECO:0000256" key="4">
    <source>
        <dbReference type="ARBA" id="ARBA00023242"/>
    </source>
</evidence>
<evidence type="ECO:0000259" key="5">
    <source>
        <dbReference type="PROSITE" id="PS50166"/>
    </source>
</evidence>
<dbReference type="SMART" id="SM00913">
    <property type="entry name" value="IBN_N"/>
    <property type="match status" value="1"/>
</dbReference>
<dbReference type="InterPro" id="IPR001494">
    <property type="entry name" value="Importin-beta_N"/>
</dbReference>
<dbReference type="STRING" id="39966.A0A369JLU2"/>
<evidence type="ECO:0000256" key="1">
    <source>
        <dbReference type="ARBA" id="ARBA00004123"/>
    </source>
</evidence>
<dbReference type="GO" id="GO:0005829">
    <property type="term" value="C:cytosol"/>
    <property type="evidence" value="ECO:0007669"/>
    <property type="project" value="TreeGrafter"/>
</dbReference>
<dbReference type="Pfam" id="PF03810">
    <property type="entry name" value="IBN_N"/>
    <property type="match status" value="1"/>
</dbReference>
<keyword evidence="3" id="KW-0813">Transport</keyword>
<evidence type="ECO:0000256" key="3">
    <source>
        <dbReference type="ARBA" id="ARBA00022448"/>
    </source>
</evidence>
<dbReference type="Gene3D" id="1.25.10.10">
    <property type="entry name" value="Leucine-rich Repeat Variant"/>
    <property type="match status" value="1"/>
</dbReference>
<dbReference type="Pfam" id="PF25758">
    <property type="entry name" value="TPR_IPO11"/>
    <property type="match status" value="1"/>
</dbReference>
<dbReference type="InParanoid" id="A0A369JLU2"/>
<reference evidence="6" key="1">
    <citation type="submission" date="2018-04" db="EMBL/GenBank/DDBJ databases">
        <title>Whole genome sequencing of Hypsizygus marmoreus.</title>
        <authorList>
            <person name="Choi I.-G."/>
            <person name="Min B."/>
            <person name="Kim J.-G."/>
            <person name="Kim S."/>
            <person name="Oh Y.-L."/>
            <person name="Kong W.-S."/>
            <person name="Park H."/>
            <person name="Jeong J."/>
            <person name="Song E.-S."/>
        </authorList>
    </citation>
    <scope>NUCLEOTIDE SEQUENCE [LARGE SCALE GENOMIC DNA]</scope>
    <source>
        <strain evidence="6">51987-8</strain>
    </source>
</reference>
<dbReference type="EMBL" id="LUEZ02000049">
    <property type="protein sequence ID" value="RDB22808.1"/>
    <property type="molecule type" value="Genomic_DNA"/>
</dbReference>
<dbReference type="InterPro" id="IPR058669">
    <property type="entry name" value="TPR_IPO7/11-like"/>
</dbReference>
<dbReference type="AlphaFoldDB" id="A0A369JLU2"/>
<proteinExistence type="inferred from homology"/>
<feature type="domain" description="Importin N-terminal" evidence="5">
    <location>
        <begin position="41"/>
        <end position="111"/>
    </location>
</feature>
<dbReference type="GO" id="GO:0006606">
    <property type="term" value="P:protein import into nucleus"/>
    <property type="evidence" value="ECO:0007669"/>
    <property type="project" value="TreeGrafter"/>
</dbReference>
<dbReference type="PROSITE" id="PS50166">
    <property type="entry name" value="IMPORTIN_B_NT"/>
    <property type="match status" value="1"/>
</dbReference>
<dbReference type="FunCoup" id="A0A369JLU2">
    <property type="interactions" value="602"/>
</dbReference>
<evidence type="ECO:0000313" key="7">
    <source>
        <dbReference type="Proteomes" id="UP000076154"/>
    </source>
</evidence>